<dbReference type="InterPro" id="IPR016204">
    <property type="entry name" value="HDH"/>
</dbReference>
<dbReference type="SUPFAM" id="SSF55347">
    <property type="entry name" value="Glyceraldehyde-3-phosphate dehydrogenase-like, C-terminal domain"/>
    <property type="match status" value="1"/>
</dbReference>
<evidence type="ECO:0000256" key="15">
    <source>
        <dbReference type="PIRSR" id="PIRSR000098-1"/>
    </source>
</evidence>
<name>A0A1G6TW60_9ACTN</name>
<comment type="function">
    <text evidence="12">Catalyzes the conversion of L-aspartate-beta-semialdehyde (L-Asa) to L-homoserine (L-Hse), the third step in the biosynthesis of threonine and methionine from aspartate.</text>
</comment>
<dbReference type="PANTHER" id="PTHR43331:SF1">
    <property type="entry name" value="HOMOSERINE DEHYDROGENASE"/>
    <property type="match status" value="1"/>
</dbReference>
<accession>A0A1G6TW60</accession>
<dbReference type="EMBL" id="FNAD01000003">
    <property type="protein sequence ID" value="SDD33144.1"/>
    <property type="molecule type" value="Genomic_DNA"/>
</dbReference>
<dbReference type="CDD" id="cd04881">
    <property type="entry name" value="ACT_HSDH-Hom"/>
    <property type="match status" value="1"/>
</dbReference>
<sequence>MKLALLGCGTVGSEVVRLMRTRGEELAARVGEPVEIVGIAVRRIDRDRSHLPVDESLFTTDALGLVKRDDVDIVVEVAGGIEPARTWILTALGQGKSVVTANKALLAEDGPALAAAAKDGGADLYYEASAAAAIPLMRPLRESLHGDKINRVLGIVNGTTNFICTAMSTKGTSFEEALAEATDLGYAEADPTADVDNYDAAAKAALIASLAFHTHVDLKDVYREPLRGISATDIASAAAEGRVVKPLCIATREADGVSVRVHPAMIPATHPLANVNGAYNAVFVEAESAGRLMFYGAGAGGTETASAVLGDIVAVARNKRGGITAFPPEAAYSDLPVKPIGEARTRYHVSLDVVDEPGVLARVAATFAHHGVSLATVHQSGRGDDAQLVVVTHTAADKQLSDTVKELTQLTSVHQVTSVMRVEGE</sequence>
<dbReference type="SUPFAM" id="SSF55021">
    <property type="entry name" value="ACT-like"/>
    <property type="match status" value="1"/>
</dbReference>
<evidence type="ECO:0000256" key="11">
    <source>
        <dbReference type="ARBA" id="ARBA00023167"/>
    </source>
</evidence>
<feature type="binding site" evidence="16">
    <location>
        <begin position="6"/>
        <end position="13"/>
    </location>
    <ligand>
        <name>NADP(+)</name>
        <dbReference type="ChEBI" id="CHEBI:58349"/>
    </ligand>
</feature>
<feature type="binding site" evidence="16">
    <location>
        <position position="103"/>
    </location>
    <ligand>
        <name>NADPH</name>
        <dbReference type="ChEBI" id="CHEBI:57783"/>
    </ligand>
</feature>
<dbReference type="InterPro" id="IPR002912">
    <property type="entry name" value="ACT_dom"/>
</dbReference>
<evidence type="ECO:0000256" key="6">
    <source>
        <dbReference type="ARBA" id="ARBA00013376"/>
    </source>
</evidence>
<evidence type="ECO:0000256" key="1">
    <source>
        <dbReference type="ARBA" id="ARBA00001920"/>
    </source>
</evidence>
<dbReference type="GO" id="GO:0009086">
    <property type="term" value="P:methionine biosynthetic process"/>
    <property type="evidence" value="ECO:0007669"/>
    <property type="project" value="UniProtKB-KW"/>
</dbReference>
<dbReference type="FunFam" id="3.30.360.10:FF:000005">
    <property type="entry name" value="Homoserine dehydrogenase"/>
    <property type="match status" value="1"/>
</dbReference>
<protein>
    <recommendedName>
        <fullName evidence="6">Homoserine dehydrogenase</fullName>
        <ecNumber evidence="5">1.1.1.3</ecNumber>
    </recommendedName>
</protein>
<keyword evidence="11" id="KW-0486">Methionine biosynthesis</keyword>
<keyword evidence="9" id="KW-0560">Oxidoreductase</keyword>
<evidence type="ECO:0000259" key="17">
    <source>
        <dbReference type="PROSITE" id="PS51671"/>
    </source>
</evidence>
<comment type="catalytic activity">
    <reaction evidence="13">
        <text>L-homoserine + NADP(+) = L-aspartate 4-semialdehyde + NADPH + H(+)</text>
        <dbReference type="Rhea" id="RHEA:15761"/>
        <dbReference type="ChEBI" id="CHEBI:15378"/>
        <dbReference type="ChEBI" id="CHEBI:57476"/>
        <dbReference type="ChEBI" id="CHEBI:57783"/>
        <dbReference type="ChEBI" id="CHEBI:58349"/>
        <dbReference type="ChEBI" id="CHEBI:537519"/>
        <dbReference type="EC" id="1.1.1.3"/>
    </reaction>
    <physiologicalReaction direction="right-to-left" evidence="13">
        <dbReference type="Rhea" id="RHEA:15763"/>
    </physiologicalReaction>
</comment>
<reference evidence="19" key="1">
    <citation type="submission" date="2016-10" db="EMBL/GenBank/DDBJ databases">
        <authorList>
            <person name="Varghese N."/>
            <person name="Submissions S."/>
        </authorList>
    </citation>
    <scope>NUCLEOTIDE SEQUENCE [LARGE SCALE GENOMIC DNA]</scope>
    <source>
        <strain evidence="19">CGMCC 4.3516</strain>
    </source>
</reference>
<dbReference type="UniPathway" id="UPA00051">
    <property type="reaction ID" value="UER00465"/>
</dbReference>
<dbReference type="UniPathway" id="UPA00050">
    <property type="reaction ID" value="UER00063"/>
</dbReference>
<dbReference type="SUPFAM" id="SSF51735">
    <property type="entry name" value="NAD(P)-binding Rossmann-fold domains"/>
    <property type="match status" value="1"/>
</dbReference>
<evidence type="ECO:0000256" key="7">
    <source>
        <dbReference type="ARBA" id="ARBA00022605"/>
    </source>
</evidence>
<dbReference type="PANTHER" id="PTHR43331">
    <property type="entry name" value="HOMOSERINE DEHYDROGENASE"/>
    <property type="match status" value="1"/>
</dbReference>
<evidence type="ECO:0000256" key="14">
    <source>
        <dbReference type="ARBA" id="ARBA00049031"/>
    </source>
</evidence>
<dbReference type="GO" id="GO:0004412">
    <property type="term" value="F:homoserine dehydrogenase activity"/>
    <property type="evidence" value="ECO:0007669"/>
    <property type="project" value="UniProtKB-EC"/>
</dbReference>
<evidence type="ECO:0000256" key="3">
    <source>
        <dbReference type="ARBA" id="ARBA00005062"/>
    </source>
</evidence>
<keyword evidence="8" id="KW-0791">Threonine biosynthesis</keyword>
<evidence type="ECO:0000256" key="10">
    <source>
        <dbReference type="ARBA" id="ARBA00023053"/>
    </source>
</evidence>
<dbReference type="Pfam" id="PF00742">
    <property type="entry name" value="Homoserine_dh"/>
    <property type="match status" value="1"/>
</dbReference>
<dbReference type="AlphaFoldDB" id="A0A1G6TW60"/>
<dbReference type="InterPro" id="IPR005106">
    <property type="entry name" value="Asp/hSer_DH_NAD-bd"/>
</dbReference>
<dbReference type="Gene3D" id="3.40.50.720">
    <property type="entry name" value="NAD(P)-binding Rossmann-like Domain"/>
    <property type="match status" value="1"/>
</dbReference>
<evidence type="ECO:0000256" key="4">
    <source>
        <dbReference type="ARBA" id="ARBA00006753"/>
    </source>
</evidence>
<comment type="catalytic activity">
    <reaction evidence="14">
        <text>L-homoserine + NAD(+) = L-aspartate 4-semialdehyde + NADH + H(+)</text>
        <dbReference type="Rhea" id="RHEA:15757"/>
        <dbReference type="ChEBI" id="CHEBI:15378"/>
        <dbReference type="ChEBI" id="CHEBI:57476"/>
        <dbReference type="ChEBI" id="CHEBI:57540"/>
        <dbReference type="ChEBI" id="CHEBI:57945"/>
        <dbReference type="ChEBI" id="CHEBI:537519"/>
        <dbReference type="EC" id="1.1.1.3"/>
    </reaction>
    <physiologicalReaction direction="right-to-left" evidence="14">
        <dbReference type="Rhea" id="RHEA:15759"/>
    </physiologicalReaction>
</comment>
<comment type="pathway">
    <text evidence="3">Amino-acid biosynthesis; L-methionine biosynthesis via de novo pathway; L-homoserine from L-aspartate: step 3/3.</text>
</comment>
<comment type="cofactor">
    <cofactor evidence="1">
        <name>a metal cation</name>
        <dbReference type="ChEBI" id="CHEBI:25213"/>
    </cofactor>
</comment>
<evidence type="ECO:0000313" key="19">
    <source>
        <dbReference type="Proteomes" id="UP000198949"/>
    </source>
</evidence>
<keyword evidence="7" id="KW-0028">Amino-acid biosynthesis</keyword>
<dbReference type="RefSeq" id="WP_091030797.1">
    <property type="nucleotide sequence ID" value="NZ_FNAD01000003.1"/>
</dbReference>
<evidence type="ECO:0000256" key="12">
    <source>
        <dbReference type="ARBA" id="ARBA00044930"/>
    </source>
</evidence>
<dbReference type="OrthoDB" id="9808167at2"/>
<evidence type="ECO:0000256" key="2">
    <source>
        <dbReference type="ARBA" id="ARBA00005056"/>
    </source>
</evidence>
<evidence type="ECO:0000256" key="16">
    <source>
        <dbReference type="PIRSR" id="PIRSR000098-2"/>
    </source>
</evidence>
<keyword evidence="19" id="KW-1185">Reference proteome</keyword>
<dbReference type="EC" id="1.1.1.3" evidence="5"/>
<dbReference type="PROSITE" id="PS51671">
    <property type="entry name" value="ACT"/>
    <property type="match status" value="1"/>
</dbReference>
<dbReference type="PIRSF" id="PIRSF000098">
    <property type="entry name" value="Homoser_dehydrog"/>
    <property type="match status" value="1"/>
</dbReference>
<keyword evidence="16" id="KW-0521">NADP</keyword>
<dbReference type="NCBIfam" id="NF004976">
    <property type="entry name" value="PRK06349.1"/>
    <property type="match status" value="1"/>
</dbReference>
<dbReference type="STRING" id="58114.SAMN05216270_103182"/>
<evidence type="ECO:0000256" key="8">
    <source>
        <dbReference type="ARBA" id="ARBA00022697"/>
    </source>
</evidence>
<evidence type="ECO:0000256" key="13">
    <source>
        <dbReference type="ARBA" id="ARBA00048841"/>
    </source>
</evidence>
<feature type="domain" description="ACT" evidence="17">
    <location>
        <begin position="348"/>
        <end position="421"/>
    </location>
</feature>
<dbReference type="InterPro" id="IPR001342">
    <property type="entry name" value="HDH_cat"/>
</dbReference>
<dbReference type="Gene3D" id="3.30.360.10">
    <property type="entry name" value="Dihydrodipicolinate Reductase, domain 2"/>
    <property type="match status" value="1"/>
</dbReference>
<dbReference type="GO" id="GO:0009088">
    <property type="term" value="P:threonine biosynthetic process"/>
    <property type="evidence" value="ECO:0007669"/>
    <property type="project" value="UniProtKB-UniPathway"/>
</dbReference>
<feature type="binding site" evidence="16">
    <location>
        <position position="188"/>
    </location>
    <ligand>
        <name>L-homoserine</name>
        <dbReference type="ChEBI" id="CHEBI:57476"/>
    </ligand>
</feature>
<evidence type="ECO:0000313" key="18">
    <source>
        <dbReference type="EMBL" id="SDD33144.1"/>
    </source>
</evidence>
<keyword evidence="10" id="KW-0915">Sodium</keyword>
<evidence type="ECO:0000256" key="5">
    <source>
        <dbReference type="ARBA" id="ARBA00013213"/>
    </source>
</evidence>
<comment type="similarity">
    <text evidence="4">Belongs to the homoserine dehydrogenase family.</text>
</comment>
<dbReference type="Pfam" id="PF03447">
    <property type="entry name" value="NAD_binding_3"/>
    <property type="match status" value="1"/>
</dbReference>
<dbReference type="InterPro" id="IPR045865">
    <property type="entry name" value="ACT-like_dom_sf"/>
</dbReference>
<dbReference type="InterPro" id="IPR036291">
    <property type="entry name" value="NAD(P)-bd_dom_sf"/>
</dbReference>
<dbReference type="Proteomes" id="UP000198949">
    <property type="component" value="Unassembled WGS sequence"/>
</dbReference>
<organism evidence="18 19">
    <name type="scientific">Glycomyces harbinensis</name>
    <dbReference type="NCBI Taxonomy" id="58114"/>
    <lineage>
        <taxon>Bacteria</taxon>
        <taxon>Bacillati</taxon>
        <taxon>Actinomycetota</taxon>
        <taxon>Actinomycetes</taxon>
        <taxon>Glycomycetales</taxon>
        <taxon>Glycomycetaceae</taxon>
        <taxon>Glycomyces</taxon>
    </lineage>
</organism>
<dbReference type="GO" id="GO:0050661">
    <property type="term" value="F:NADP binding"/>
    <property type="evidence" value="ECO:0007669"/>
    <property type="project" value="InterPro"/>
</dbReference>
<dbReference type="Gene3D" id="3.30.70.260">
    <property type="match status" value="1"/>
</dbReference>
<proteinExistence type="inferred from homology"/>
<comment type="pathway">
    <text evidence="2">Amino-acid biosynthesis; L-threonine biosynthesis; L-threonine from L-aspartate: step 3/5.</text>
</comment>
<feature type="active site" description="Proton donor" evidence="15">
    <location>
        <position position="203"/>
    </location>
</feature>
<evidence type="ECO:0000256" key="9">
    <source>
        <dbReference type="ARBA" id="ARBA00023002"/>
    </source>
</evidence>
<gene>
    <name evidence="18" type="ORF">SAMN05216270_103182</name>
</gene>
<dbReference type="Pfam" id="PF01842">
    <property type="entry name" value="ACT"/>
    <property type="match status" value="1"/>
</dbReference>